<feature type="region of interest" description="Disordered" evidence="1">
    <location>
        <begin position="266"/>
        <end position="378"/>
    </location>
</feature>
<feature type="transmembrane region" description="Helical" evidence="2">
    <location>
        <begin position="83"/>
        <end position="103"/>
    </location>
</feature>
<feature type="compositionally biased region" description="Basic residues" evidence="1">
    <location>
        <begin position="314"/>
        <end position="324"/>
    </location>
</feature>
<feature type="compositionally biased region" description="Basic and acidic residues" evidence="1">
    <location>
        <begin position="270"/>
        <end position="284"/>
    </location>
</feature>
<keyword evidence="4" id="KW-1185">Reference proteome</keyword>
<protein>
    <submittedName>
        <fullName evidence="3">Uncharacterized protein</fullName>
    </submittedName>
</protein>
<feature type="compositionally biased region" description="Gly residues" evidence="1">
    <location>
        <begin position="300"/>
        <end position="309"/>
    </location>
</feature>
<evidence type="ECO:0000256" key="1">
    <source>
        <dbReference type="SAM" id="MobiDB-lite"/>
    </source>
</evidence>
<organism evidence="3 4">
    <name type="scientific">Triparma columacea</name>
    <dbReference type="NCBI Taxonomy" id="722753"/>
    <lineage>
        <taxon>Eukaryota</taxon>
        <taxon>Sar</taxon>
        <taxon>Stramenopiles</taxon>
        <taxon>Ochrophyta</taxon>
        <taxon>Bolidophyceae</taxon>
        <taxon>Parmales</taxon>
        <taxon>Triparmaceae</taxon>
        <taxon>Triparma</taxon>
    </lineage>
</organism>
<feature type="compositionally biased region" description="Basic and acidic residues" evidence="1">
    <location>
        <begin position="357"/>
        <end position="378"/>
    </location>
</feature>
<keyword evidence="2" id="KW-1133">Transmembrane helix</keyword>
<evidence type="ECO:0000256" key="2">
    <source>
        <dbReference type="SAM" id="Phobius"/>
    </source>
</evidence>
<gene>
    <name evidence="3" type="ORF">TrCOL_g11141</name>
</gene>
<accession>A0A9W7GN25</accession>
<dbReference type="Proteomes" id="UP001165065">
    <property type="component" value="Unassembled WGS sequence"/>
</dbReference>
<evidence type="ECO:0000313" key="3">
    <source>
        <dbReference type="EMBL" id="GMI47013.1"/>
    </source>
</evidence>
<keyword evidence="2" id="KW-0812">Transmembrane</keyword>
<dbReference type="AlphaFoldDB" id="A0A9W7GN25"/>
<name>A0A9W7GN25_9STRA</name>
<reference evidence="4" key="1">
    <citation type="journal article" date="2023" name="Commun. Biol.">
        <title>Genome analysis of Parmales, the sister group of diatoms, reveals the evolutionary specialization of diatoms from phago-mixotrophs to photoautotrophs.</title>
        <authorList>
            <person name="Ban H."/>
            <person name="Sato S."/>
            <person name="Yoshikawa S."/>
            <person name="Yamada K."/>
            <person name="Nakamura Y."/>
            <person name="Ichinomiya M."/>
            <person name="Sato N."/>
            <person name="Blanc-Mathieu R."/>
            <person name="Endo H."/>
            <person name="Kuwata A."/>
            <person name="Ogata H."/>
        </authorList>
    </citation>
    <scope>NUCLEOTIDE SEQUENCE [LARGE SCALE GENOMIC DNA]</scope>
</reference>
<dbReference type="EMBL" id="BRYA01000322">
    <property type="protein sequence ID" value="GMI47013.1"/>
    <property type="molecule type" value="Genomic_DNA"/>
</dbReference>
<evidence type="ECO:0000313" key="4">
    <source>
        <dbReference type="Proteomes" id="UP001165065"/>
    </source>
</evidence>
<dbReference type="OrthoDB" id="203232at2759"/>
<proteinExistence type="predicted"/>
<comment type="caution">
    <text evidence="3">The sequence shown here is derived from an EMBL/GenBank/DDBJ whole genome shotgun (WGS) entry which is preliminary data.</text>
</comment>
<keyword evidence="2" id="KW-0472">Membrane</keyword>
<sequence length="378" mass="42258">MGKHGHSHGHKEEAEVDSFVSFGLFDDERTTAGENDSTIDKDPPSFVQLKTEVPGKSGVFHLAMFDHDDGQWILDMTRKKREMAQGVAVIAATALWHLLLLLLTCGATETDLTFGNERYPLFAAKYGYKGIGKYKHFMKINADDHYQIDGEDEDRPPDNYTYAKGVKYLPGGKVAIAKANKANKNKINPEEAGTTDIPRPKDHDLADPHIVGGMRGNGYKHGRKRPQQALAFFEEVRIIVYVNEEVLERGKSGMWISNDLIVQNKKEHKKDKERALKMAQEKESSALAAVHEGGEEGEGGEVGQGGEGGGGKEKKTKKKAKKVQKLSMEERVRQANIQHSKQLREQPLKRRHTIKSVKRDVSNRYDSKREGKEGGEAE</sequence>